<keyword evidence="1" id="KW-0472">Membrane</keyword>
<feature type="domain" description="Acyltransferase 3" evidence="2">
    <location>
        <begin position="14"/>
        <end position="358"/>
    </location>
</feature>
<evidence type="ECO:0000259" key="2">
    <source>
        <dbReference type="Pfam" id="PF01757"/>
    </source>
</evidence>
<reference evidence="3" key="1">
    <citation type="submission" date="2023-07" db="EMBL/GenBank/DDBJ databases">
        <authorList>
            <person name="Kim M.K."/>
        </authorList>
    </citation>
    <scope>NUCLEOTIDE SEQUENCE</scope>
    <source>
        <strain evidence="3">ASUV-10-1</strain>
    </source>
</reference>
<feature type="transmembrane region" description="Helical" evidence="1">
    <location>
        <begin position="345"/>
        <end position="366"/>
    </location>
</feature>
<gene>
    <name evidence="3" type="ORF">Q5H93_15000</name>
</gene>
<keyword evidence="4" id="KW-1185">Reference proteome</keyword>
<feature type="transmembrane region" description="Helical" evidence="1">
    <location>
        <begin position="20"/>
        <end position="37"/>
    </location>
</feature>
<organism evidence="3 4">
    <name type="scientific">Hymenobacter aranciens</name>
    <dbReference type="NCBI Taxonomy" id="3063996"/>
    <lineage>
        <taxon>Bacteria</taxon>
        <taxon>Pseudomonadati</taxon>
        <taxon>Bacteroidota</taxon>
        <taxon>Cytophagia</taxon>
        <taxon>Cytophagales</taxon>
        <taxon>Hymenobacteraceae</taxon>
        <taxon>Hymenobacter</taxon>
    </lineage>
</organism>
<proteinExistence type="predicted"/>
<feature type="transmembrane region" description="Helical" evidence="1">
    <location>
        <begin position="204"/>
        <end position="226"/>
    </location>
</feature>
<dbReference type="GO" id="GO:0016746">
    <property type="term" value="F:acyltransferase activity"/>
    <property type="evidence" value="ECO:0007669"/>
    <property type="project" value="UniProtKB-KW"/>
</dbReference>
<dbReference type="EC" id="2.3.-.-" evidence="3"/>
<evidence type="ECO:0000313" key="4">
    <source>
        <dbReference type="Proteomes" id="UP001176429"/>
    </source>
</evidence>
<accession>A0ABT9BCQ4</accession>
<feature type="transmembrane region" description="Helical" evidence="1">
    <location>
        <begin position="96"/>
        <end position="116"/>
    </location>
</feature>
<feature type="transmembrane region" description="Helical" evidence="1">
    <location>
        <begin position="309"/>
        <end position="333"/>
    </location>
</feature>
<protein>
    <submittedName>
        <fullName evidence="3">Acyltransferase</fullName>
        <ecNumber evidence="3">2.3.-.-</ecNumber>
    </submittedName>
</protein>
<dbReference type="PANTHER" id="PTHR23028:SF53">
    <property type="entry name" value="ACYL_TRANSF_3 DOMAIN-CONTAINING PROTEIN"/>
    <property type="match status" value="1"/>
</dbReference>
<dbReference type="Pfam" id="PF01757">
    <property type="entry name" value="Acyl_transf_3"/>
    <property type="match status" value="1"/>
</dbReference>
<evidence type="ECO:0000313" key="3">
    <source>
        <dbReference type="EMBL" id="MDO7876050.1"/>
    </source>
</evidence>
<dbReference type="Proteomes" id="UP001176429">
    <property type="component" value="Unassembled WGS sequence"/>
</dbReference>
<dbReference type="RefSeq" id="WP_305007391.1">
    <property type="nucleotide sequence ID" value="NZ_JAUQSY010000009.1"/>
</dbReference>
<dbReference type="InterPro" id="IPR050879">
    <property type="entry name" value="Acyltransferase_3"/>
</dbReference>
<keyword evidence="3" id="KW-0012">Acyltransferase</keyword>
<name>A0ABT9BCQ4_9BACT</name>
<keyword evidence="3" id="KW-0808">Transferase</keyword>
<keyword evidence="1" id="KW-0812">Transmembrane</keyword>
<comment type="caution">
    <text evidence="3">The sequence shown here is derived from an EMBL/GenBank/DDBJ whole genome shotgun (WGS) entry which is preliminary data.</text>
</comment>
<dbReference type="EMBL" id="JAUQSY010000009">
    <property type="protein sequence ID" value="MDO7876050.1"/>
    <property type="molecule type" value="Genomic_DNA"/>
</dbReference>
<dbReference type="InterPro" id="IPR002656">
    <property type="entry name" value="Acyl_transf_3_dom"/>
</dbReference>
<sequence length="399" mass="46019">MSIKSTLKRPYFRNLDGLRGLFIILIFISHGCAHHAPEVNEHWLAPLIHLGVVHNSALVLSFFFVMSSFLITSLLLRERHLDGRIHIGAFYLRRTLRIWPLYYAILAFAFIGYPFLRSFGSHGYAIDVEIWHYIVFIQNLDLAAGRFPENMSLAVTWSLAVEEQFYLLWPLLMAFIPVRHLFPTMLVLLTATLSWQYVNGNNYFHTLTCASDLIIGSLLAIGVFYAQHYRHGLARRWLLSVRRLPRIAVAALWLWSLYLYRHGLSEGPVQLMPFERLVVDLTAGLVLMEQNYGRYSIFKLGNVKGMRYLGQLAFGMYLLHAPILTALSDIYHLLGWQKTAWDSVFIIPILAFGLTVGTATLCFRYFELPFLRLYSRFLPRTKHPAEKPANQEQPRVLSA</sequence>
<keyword evidence="1" id="KW-1133">Transmembrane helix</keyword>
<evidence type="ECO:0000256" key="1">
    <source>
        <dbReference type="SAM" id="Phobius"/>
    </source>
</evidence>
<feature type="transmembrane region" description="Helical" evidence="1">
    <location>
        <begin position="57"/>
        <end position="76"/>
    </location>
</feature>
<dbReference type="PANTHER" id="PTHR23028">
    <property type="entry name" value="ACETYLTRANSFERASE"/>
    <property type="match status" value="1"/>
</dbReference>